<dbReference type="EMBL" id="APRW01000014">
    <property type="protein sequence ID" value="ENX20193.1"/>
    <property type="molecule type" value="Genomic_DNA"/>
</dbReference>
<evidence type="ECO:0000313" key="1">
    <source>
        <dbReference type="EMBL" id="ENX20193.1"/>
    </source>
</evidence>
<dbReference type="GeneID" id="303682642"/>
<organism evidence="1 2">
    <name type="scientific">Acinetobacter vivianii</name>
    <dbReference type="NCBI Taxonomy" id="1776742"/>
    <lineage>
        <taxon>Bacteria</taxon>
        <taxon>Pseudomonadati</taxon>
        <taxon>Pseudomonadota</taxon>
        <taxon>Gammaproteobacteria</taxon>
        <taxon>Moraxellales</taxon>
        <taxon>Moraxellaceae</taxon>
        <taxon>Acinetobacter</taxon>
    </lineage>
</organism>
<dbReference type="RefSeq" id="WP_005259519.1">
    <property type="nucleotide sequence ID" value="NZ_BMDR01000002.1"/>
</dbReference>
<dbReference type="Proteomes" id="UP000013173">
    <property type="component" value="Unassembled WGS sequence"/>
</dbReference>
<proteinExistence type="predicted"/>
<dbReference type="HOGENOM" id="CLU_162447_0_0_6"/>
<comment type="caution">
    <text evidence="1">The sequence shown here is derived from an EMBL/GenBank/DDBJ whole genome shotgun (WGS) entry which is preliminary data.</text>
</comment>
<dbReference type="PATRIC" id="fig|1217706.3.peg.3032"/>
<dbReference type="AlphaFoldDB" id="N9NGU7"/>
<keyword evidence="2" id="KW-1185">Reference proteome</keyword>
<dbReference type="OrthoDB" id="5455158at2"/>
<accession>N9NGU7</accession>
<evidence type="ECO:0008006" key="3">
    <source>
        <dbReference type="Google" id="ProtNLM"/>
    </source>
</evidence>
<reference evidence="1 2" key="1">
    <citation type="submission" date="2013-02" db="EMBL/GenBank/DDBJ databases">
        <title>The Genome Sequence of Acinetobacter sp. NIPH 2168.</title>
        <authorList>
            <consortium name="The Broad Institute Genome Sequencing Platform"/>
            <consortium name="The Broad Institute Genome Sequencing Center for Infectious Disease"/>
            <person name="Cerqueira G."/>
            <person name="Feldgarden M."/>
            <person name="Courvalin P."/>
            <person name="Perichon B."/>
            <person name="Grillot-Courvalin C."/>
            <person name="Clermont D."/>
            <person name="Rocha E."/>
            <person name="Yoon E.-J."/>
            <person name="Nemec A."/>
            <person name="Walker B."/>
            <person name="Young S.K."/>
            <person name="Zeng Q."/>
            <person name="Gargeya S."/>
            <person name="Fitzgerald M."/>
            <person name="Haas B."/>
            <person name="Abouelleil A."/>
            <person name="Alvarado L."/>
            <person name="Arachchi H.M."/>
            <person name="Berlin A.M."/>
            <person name="Chapman S.B."/>
            <person name="Dewar J."/>
            <person name="Goldberg J."/>
            <person name="Griggs A."/>
            <person name="Gujja S."/>
            <person name="Hansen M."/>
            <person name="Howarth C."/>
            <person name="Imamovic A."/>
            <person name="Larimer J."/>
            <person name="McCowan C."/>
            <person name="Murphy C."/>
            <person name="Neiman D."/>
            <person name="Pearson M."/>
            <person name="Priest M."/>
            <person name="Roberts A."/>
            <person name="Saif S."/>
            <person name="Shea T."/>
            <person name="Sisk P."/>
            <person name="Sykes S."/>
            <person name="Wortman J."/>
            <person name="Nusbaum C."/>
            <person name="Birren B."/>
        </authorList>
    </citation>
    <scope>NUCLEOTIDE SEQUENCE [LARGE SCALE GENOMIC DNA]</scope>
    <source>
        <strain evidence="1 2">NIPH 2168</strain>
    </source>
</reference>
<sequence length="125" mass="13783">MAKKAVGLIVMSVDGEDYACSDFGSTKATGKKPVPTMNRTGKIQHTASGIQTYQLRVSVVIPVGKDTVDWQNIEDARISVESPDGGFRETYIDCSTVDVSDSYNVNGETRRDLNMFCLDYLDETF</sequence>
<name>N9NGU7_9GAMM</name>
<evidence type="ECO:0000313" key="2">
    <source>
        <dbReference type="Proteomes" id="UP000013173"/>
    </source>
</evidence>
<gene>
    <name evidence="1" type="ORF">F892_03116</name>
</gene>
<protein>
    <recommendedName>
        <fullName evidence="3">Phage tail protein</fullName>
    </recommendedName>
</protein>